<evidence type="ECO:0000256" key="1">
    <source>
        <dbReference type="ARBA" id="ARBA00001947"/>
    </source>
</evidence>
<evidence type="ECO:0000259" key="6">
    <source>
        <dbReference type="SMART" id="SM00849"/>
    </source>
</evidence>
<dbReference type="Pfam" id="PF00753">
    <property type="entry name" value="Lactamase_B"/>
    <property type="match status" value="1"/>
</dbReference>
<keyword evidence="5" id="KW-0862">Zinc</keyword>
<comment type="similarity">
    <text evidence="2">Belongs to the metallo-beta-lactamase superfamily.</text>
</comment>
<keyword evidence="3" id="KW-0479">Metal-binding</keyword>
<dbReference type="Proteomes" id="UP000219636">
    <property type="component" value="Unassembled WGS sequence"/>
</dbReference>
<evidence type="ECO:0000313" key="7">
    <source>
        <dbReference type="EMBL" id="SOB99283.1"/>
    </source>
</evidence>
<comment type="cofactor">
    <cofactor evidence="1">
        <name>Zn(2+)</name>
        <dbReference type="ChEBI" id="CHEBI:29105"/>
    </cofactor>
</comment>
<accession>A0A285RY74</accession>
<dbReference type="SUPFAM" id="SSF56281">
    <property type="entry name" value="Metallo-hydrolase/oxidoreductase"/>
    <property type="match status" value="1"/>
</dbReference>
<dbReference type="GO" id="GO:0016787">
    <property type="term" value="F:hydrolase activity"/>
    <property type="evidence" value="ECO:0007669"/>
    <property type="project" value="UniProtKB-KW"/>
</dbReference>
<keyword evidence="8" id="KW-1185">Reference proteome</keyword>
<dbReference type="AlphaFoldDB" id="A0A285RY74"/>
<evidence type="ECO:0000313" key="8">
    <source>
        <dbReference type="Proteomes" id="UP000219636"/>
    </source>
</evidence>
<dbReference type="PANTHER" id="PTHR42978">
    <property type="entry name" value="QUORUM-QUENCHING LACTONASE YTNP-RELATED-RELATED"/>
    <property type="match status" value="1"/>
</dbReference>
<dbReference type="GO" id="GO:0046872">
    <property type="term" value="F:metal ion binding"/>
    <property type="evidence" value="ECO:0007669"/>
    <property type="project" value="UniProtKB-KW"/>
</dbReference>
<dbReference type="PANTHER" id="PTHR42978:SF2">
    <property type="entry name" value="102 KBASES UNSTABLE REGION: FROM 1 TO 119443"/>
    <property type="match status" value="1"/>
</dbReference>
<sequence>MITYKLFQTGYCTHNAKVALKGEPSYEMKFPAMVALLKHPVHGNILFDTGYTTKFYEETKKFPYSLYAKITPVFVKEKDHIVEQLKRENIGVKEIKYIFLSHFHADHMCALKDFPYSQFICSKEAYLSVKNKKGVRAVLSAYIPTLLPEDFGKRVHFIEDKATALIDKPELNTIHKVFQKPLYDIWGDGSCLAINLSGHAKGQYGLIFENETNETIFLLADAVWRSKAFRENLPPSKLAYIIMDNSEDYKENFQKIVKLHSIEKKIKMIPSHCEEPFQVVRG</sequence>
<name>A0A285RY74_9BACL</name>
<evidence type="ECO:0000256" key="5">
    <source>
        <dbReference type="ARBA" id="ARBA00022833"/>
    </source>
</evidence>
<dbReference type="SMART" id="SM00849">
    <property type="entry name" value="Lactamase_B"/>
    <property type="match status" value="1"/>
</dbReference>
<dbReference type="InterPro" id="IPR036866">
    <property type="entry name" value="RibonucZ/Hydroxyglut_hydro"/>
</dbReference>
<dbReference type="InterPro" id="IPR001279">
    <property type="entry name" value="Metallo-B-lactamas"/>
</dbReference>
<gene>
    <name evidence="7" type="ORF">SAMN05880501_102178</name>
</gene>
<reference evidence="8" key="1">
    <citation type="submission" date="2017-08" db="EMBL/GenBank/DDBJ databases">
        <authorList>
            <person name="Varghese N."/>
            <person name="Submissions S."/>
        </authorList>
    </citation>
    <scope>NUCLEOTIDE SEQUENCE [LARGE SCALE GENOMIC DNA]</scope>
    <source>
        <strain evidence="8">JC22</strain>
    </source>
</reference>
<evidence type="ECO:0000256" key="2">
    <source>
        <dbReference type="ARBA" id="ARBA00007749"/>
    </source>
</evidence>
<dbReference type="CDD" id="cd07730">
    <property type="entry name" value="metallo-hydrolase-like_MBL-fold"/>
    <property type="match status" value="1"/>
</dbReference>
<dbReference type="EMBL" id="OBMQ01000002">
    <property type="protein sequence ID" value="SOB99283.1"/>
    <property type="molecule type" value="Genomic_DNA"/>
</dbReference>
<evidence type="ECO:0000256" key="3">
    <source>
        <dbReference type="ARBA" id="ARBA00022723"/>
    </source>
</evidence>
<keyword evidence="4" id="KW-0378">Hydrolase</keyword>
<proteinExistence type="inferred from homology"/>
<dbReference type="RefSeq" id="WP_161946612.1">
    <property type="nucleotide sequence ID" value="NZ_OBMQ01000002.1"/>
</dbReference>
<feature type="domain" description="Metallo-beta-lactamase" evidence="6">
    <location>
        <begin position="31"/>
        <end position="272"/>
    </location>
</feature>
<protein>
    <submittedName>
        <fullName evidence="7">Metallo-beta-lactamase superfamily protein</fullName>
    </submittedName>
</protein>
<organism evidence="7 8">
    <name type="scientific">Ureibacillus xyleni</name>
    <dbReference type="NCBI Taxonomy" id="614648"/>
    <lineage>
        <taxon>Bacteria</taxon>
        <taxon>Bacillati</taxon>
        <taxon>Bacillota</taxon>
        <taxon>Bacilli</taxon>
        <taxon>Bacillales</taxon>
        <taxon>Caryophanaceae</taxon>
        <taxon>Ureibacillus</taxon>
    </lineage>
</organism>
<dbReference type="InterPro" id="IPR051013">
    <property type="entry name" value="MBL_superfamily_lactonases"/>
</dbReference>
<evidence type="ECO:0000256" key="4">
    <source>
        <dbReference type="ARBA" id="ARBA00022801"/>
    </source>
</evidence>
<dbReference type="Gene3D" id="3.60.15.10">
    <property type="entry name" value="Ribonuclease Z/Hydroxyacylglutathione hydrolase-like"/>
    <property type="match status" value="1"/>
</dbReference>